<dbReference type="Pfam" id="PF12848">
    <property type="entry name" value="ABC_tran_Xtn"/>
    <property type="match status" value="1"/>
</dbReference>
<keyword evidence="1" id="KW-0547">Nucleotide-binding</keyword>
<dbReference type="PANTHER" id="PTHR42855:SF2">
    <property type="entry name" value="DRUG RESISTANCE ABC TRANSPORTER,ATP-BINDING PROTEIN"/>
    <property type="match status" value="1"/>
</dbReference>
<dbReference type="CDD" id="cd03221">
    <property type="entry name" value="ABCF_EF-3"/>
    <property type="match status" value="2"/>
</dbReference>
<reference evidence="6" key="1">
    <citation type="submission" date="2016-10" db="EMBL/GenBank/DDBJ databases">
        <authorList>
            <person name="Varghese N."/>
            <person name="Submissions S."/>
        </authorList>
    </citation>
    <scope>NUCLEOTIDE SEQUENCE [LARGE SCALE GENOMIC DNA]</scope>
    <source>
        <strain evidence="6">DSM 16108</strain>
    </source>
</reference>
<evidence type="ECO:0000256" key="1">
    <source>
        <dbReference type="ARBA" id="ARBA00022741"/>
    </source>
</evidence>
<proteinExistence type="predicted"/>
<sequence>MIICTMNGVSQAYGGTQIFENIQLEIKEGEKIGLVGRNGSGKTTLMKLIAQAEQPSSGMIHWKKGCSIGYLEQIPNYSRGIIVKDVLRSTFYDLLEKEKQMQSLEMKMSNEKNADRLEQLVEKYGYIQETYLQEGGYEMDAKIQQITQGLNINRLLDKKFEILSGGEQTKIGLAMNLLRNPDLLLLDEPTNHLDFLATEWLEQFVRNYNGAVVIISHDRYFLDEGVSKIICLEDGECTIYHSNFTGYIKEKEEKVLREFQAYEEQQRKIKKMKERAKTLREWANRAVPPNPGLHKKARHMERMIERMEKVKKPHVSKQMKLDIKTSDRSGKDVIVTEGVTKSFDERVLLEDVNIHIRFGEKVVLVGENGTGKSTLLKMILGEEKADSGQIDRGSNIKVGYLSQHLFTKEKSERVIDVFKENFQMTEQEARTKLARFLFYGKDVFNQISGLSGGERMRLRLAQLMEEDINFLVLDEPTNHLDIESRELVEETLENFQGTILAVSHDRYFLDKTFNKVYWIDEQKAEFFPGSYSWAKRKKEELNN</sequence>
<dbReference type="Proteomes" id="UP000199589">
    <property type="component" value="Unassembled WGS sequence"/>
</dbReference>
<dbReference type="FunFam" id="3.40.50.300:FF:001807">
    <property type="entry name" value="ABC transporter ATP-binding protein"/>
    <property type="match status" value="1"/>
</dbReference>
<evidence type="ECO:0000256" key="2">
    <source>
        <dbReference type="ARBA" id="ARBA00022840"/>
    </source>
</evidence>
<evidence type="ECO:0000313" key="5">
    <source>
        <dbReference type="EMBL" id="SFJ99170.1"/>
    </source>
</evidence>
<dbReference type="GO" id="GO:0005524">
    <property type="term" value="F:ATP binding"/>
    <property type="evidence" value="ECO:0007669"/>
    <property type="project" value="UniProtKB-KW"/>
</dbReference>
<protein>
    <submittedName>
        <fullName evidence="5">ATPase components of ABC transporters with duplicated ATPase domains</fullName>
    </submittedName>
</protein>
<dbReference type="PROSITE" id="PS50893">
    <property type="entry name" value="ABC_TRANSPORTER_2"/>
    <property type="match status" value="2"/>
</dbReference>
<dbReference type="PANTHER" id="PTHR42855">
    <property type="entry name" value="ABC TRANSPORTER ATP-BINDING SUBUNIT"/>
    <property type="match status" value="1"/>
</dbReference>
<dbReference type="Pfam" id="PF00005">
    <property type="entry name" value="ABC_tran"/>
    <property type="match status" value="2"/>
</dbReference>
<dbReference type="InterPro" id="IPR027417">
    <property type="entry name" value="P-loop_NTPase"/>
</dbReference>
<dbReference type="SMART" id="SM00382">
    <property type="entry name" value="AAA"/>
    <property type="match status" value="2"/>
</dbReference>
<dbReference type="InterPro" id="IPR017871">
    <property type="entry name" value="ABC_transporter-like_CS"/>
</dbReference>
<dbReference type="SUPFAM" id="SSF52540">
    <property type="entry name" value="P-loop containing nucleoside triphosphate hydrolases"/>
    <property type="match status" value="2"/>
</dbReference>
<dbReference type="Gene3D" id="3.40.50.300">
    <property type="entry name" value="P-loop containing nucleotide triphosphate hydrolases"/>
    <property type="match status" value="2"/>
</dbReference>
<name>A0A1I3VVJ0_9LACT</name>
<dbReference type="InterPro" id="IPR032781">
    <property type="entry name" value="ABC_tran_Xtn"/>
</dbReference>
<evidence type="ECO:0000256" key="3">
    <source>
        <dbReference type="SAM" id="Coils"/>
    </source>
</evidence>
<dbReference type="PROSITE" id="PS00211">
    <property type="entry name" value="ABC_TRANSPORTER_1"/>
    <property type="match status" value="2"/>
</dbReference>
<feature type="domain" description="ABC transporter" evidence="4">
    <location>
        <begin position="4"/>
        <end position="259"/>
    </location>
</feature>
<organism evidence="5 6">
    <name type="scientific">Marinilactibacillus piezotolerans</name>
    <dbReference type="NCBI Taxonomy" id="258723"/>
    <lineage>
        <taxon>Bacteria</taxon>
        <taxon>Bacillati</taxon>
        <taxon>Bacillota</taxon>
        <taxon>Bacilli</taxon>
        <taxon>Lactobacillales</taxon>
        <taxon>Carnobacteriaceae</taxon>
        <taxon>Marinilactibacillus</taxon>
    </lineage>
</organism>
<dbReference type="GO" id="GO:0016887">
    <property type="term" value="F:ATP hydrolysis activity"/>
    <property type="evidence" value="ECO:0007669"/>
    <property type="project" value="InterPro"/>
</dbReference>
<evidence type="ECO:0000313" key="6">
    <source>
        <dbReference type="Proteomes" id="UP000199589"/>
    </source>
</evidence>
<dbReference type="FunFam" id="3.40.50.300:FF:000011">
    <property type="entry name" value="Putative ABC transporter ATP-binding component"/>
    <property type="match status" value="1"/>
</dbReference>
<feature type="coiled-coil region" evidence="3">
    <location>
        <begin position="248"/>
        <end position="282"/>
    </location>
</feature>
<keyword evidence="3" id="KW-0175">Coiled coil</keyword>
<gene>
    <name evidence="5" type="ORF">SAMN04488569_100535</name>
</gene>
<accession>A0A1I3VVJ0</accession>
<dbReference type="InterPro" id="IPR003439">
    <property type="entry name" value="ABC_transporter-like_ATP-bd"/>
</dbReference>
<feature type="domain" description="ABC transporter" evidence="4">
    <location>
        <begin position="334"/>
        <end position="541"/>
    </location>
</feature>
<dbReference type="EMBL" id="FOSJ01000005">
    <property type="protein sequence ID" value="SFJ99170.1"/>
    <property type="molecule type" value="Genomic_DNA"/>
</dbReference>
<keyword evidence="6" id="KW-1185">Reference proteome</keyword>
<dbReference type="InterPro" id="IPR003593">
    <property type="entry name" value="AAA+_ATPase"/>
</dbReference>
<keyword evidence="2" id="KW-0067">ATP-binding</keyword>
<dbReference type="NCBIfam" id="NF000355">
    <property type="entry name" value="ribo_prot_ABC_F"/>
    <property type="match status" value="1"/>
</dbReference>
<dbReference type="InterPro" id="IPR051309">
    <property type="entry name" value="ABCF_ATPase"/>
</dbReference>
<evidence type="ECO:0000259" key="4">
    <source>
        <dbReference type="PROSITE" id="PS50893"/>
    </source>
</evidence>
<dbReference type="AlphaFoldDB" id="A0A1I3VVJ0"/>
<dbReference type="RefSeq" id="WP_177206275.1">
    <property type="nucleotide sequence ID" value="NZ_FOSJ01000005.1"/>
</dbReference>